<dbReference type="Proteomes" id="UP000051952">
    <property type="component" value="Unassembled WGS sequence"/>
</dbReference>
<evidence type="ECO:0000313" key="3">
    <source>
        <dbReference type="Proteomes" id="UP000051952"/>
    </source>
</evidence>
<name>A0A0S4ISU7_BODSA</name>
<keyword evidence="3" id="KW-1185">Reference proteome</keyword>
<feature type="region of interest" description="Disordered" evidence="1">
    <location>
        <begin position="184"/>
        <end position="234"/>
    </location>
</feature>
<feature type="compositionally biased region" description="Polar residues" evidence="1">
    <location>
        <begin position="212"/>
        <end position="222"/>
    </location>
</feature>
<evidence type="ECO:0000256" key="1">
    <source>
        <dbReference type="SAM" id="MobiDB-lite"/>
    </source>
</evidence>
<sequence length="355" mass="37982">MVAGSLPASFASAKRCNVSHVAHRNELEAQSVRYAAMETDALRTRERMSSKYAYVSPRVNPPPPAPTAASAKYRTISPLAVKKAPQLAASEIDGAAEGVLVVTEAPATSKTKEEEEEEAAVAAQLVMPQQQHTGQLLCPGGESRNVDRNQEQTVLSSWDKLSIPRRVLEAHDLFVVTAGRVKPYATQTQSPRRPAVNNNSGGPASPRALGSEKQTASSSTEPLSPRTPSVRKGLSHLKNSSSVEVCFAAVAGCGSSTTTTFTPRAASPKQSQKAVSSPTSHGKKHVALPPIAQQQPTSEATPKQKRDVSEDLPELHQAPGDALTAGDEPRHDKHFSCSNPRELACHFTQFHFHVL</sequence>
<evidence type="ECO:0000313" key="2">
    <source>
        <dbReference type="EMBL" id="CUF65252.1"/>
    </source>
</evidence>
<dbReference type="AlphaFoldDB" id="A0A0S4ISU7"/>
<reference evidence="3" key="1">
    <citation type="submission" date="2015-09" db="EMBL/GenBank/DDBJ databases">
        <authorList>
            <consortium name="Pathogen Informatics"/>
        </authorList>
    </citation>
    <scope>NUCLEOTIDE SEQUENCE [LARGE SCALE GENOMIC DNA]</scope>
    <source>
        <strain evidence="3">Lake Konstanz</strain>
    </source>
</reference>
<gene>
    <name evidence="2" type="ORF">BSAL_64470</name>
</gene>
<proteinExistence type="predicted"/>
<feature type="region of interest" description="Disordered" evidence="1">
    <location>
        <begin position="259"/>
        <end position="335"/>
    </location>
</feature>
<feature type="compositionally biased region" description="Polar residues" evidence="1">
    <location>
        <begin position="185"/>
        <end position="202"/>
    </location>
</feature>
<organism evidence="2 3">
    <name type="scientific">Bodo saltans</name>
    <name type="common">Flagellated protozoan</name>
    <dbReference type="NCBI Taxonomy" id="75058"/>
    <lineage>
        <taxon>Eukaryota</taxon>
        <taxon>Discoba</taxon>
        <taxon>Euglenozoa</taxon>
        <taxon>Kinetoplastea</taxon>
        <taxon>Metakinetoplastina</taxon>
        <taxon>Eubodonida</taxon>
        <taxon>Bodonidae</taxon>
        <taxon>Bodo</taxon>
    </lineage>
</organism>
<dbReference type="VEuPathDB" id="TriTrypDB:BSAL_64470"/>
<feature type="compositionally biased region" description="Polar residues" evidence="1">
    <location>
        <begin position="292"/>
        <end position="301"/>
    </location>
</feature>
<accession>A0A0S4ISU7</accession>
<protein>
    <submittedName>
        <fullName evidence="2">Uncharacterized protein</fullName>
    </submittedName>
</protein>
<dbReference type="EMBL" id="CYKH01000376">
    <property type="protein sequence ID" value="CUF65252.1"/>
    <property type="molecule type" value="Genomic_DNA"/>
</dbReference>
<feature type="compositionally biased region" description="Polar residues" evidence="1">
    <location>
        <begin position="259"/>
        <end position="280"/>
    </location>
</feature>